<organism evidence="2 3">
    <name type="scientific">Trichogramma kaykai</name>
    <dbReference type="NCBI Taxonomy" id="54128"/>
    <lineage>
        <taxon>Eukaryota</taxon>
        <taxon>Metazoa</taxon>
        <taxon>Ecdysozoa</taxon>
        <taxon>Arthropoda</taxon>
        <taxon>Hexapoda</taxon>
        <taxon>Insecta</taxon>
        <taxon>Pterygota</taxon>
        <taxon>Neoptera</taxon>
        <taxon>Endopterygota</taxon>
        <taxon>Hymenoptera</taxon>
        <taxon>Apocrita</taxon>
        <taxon>Proctotrupomorpha</taxon>
        <taxon>Chalcidoidea</taxon>
        <taxon>Trichogrammatidae</taxon>
        <taxon>Trichogramma</taxon>
    </lineage>
</organism>
<evidence type="ECO:0000256" key="1">
    <source>
        <dbReference type="SAM" id="MobiDB-lite"/>
    </source>
</evidence>
<dbReference type="AlphaFoldDB" id="A0ABD2X8X1"/>
<keyword evidence="3" id="KW-1185">Reference proteome</keyword>
<evidence type="ECO:0000313" key="2">
    <source>
        <dbReference type="EMBL" id="KAL3401566.1"/>
    </source>
</evidence>
<reference evidence="2 3" key="1">
    <citation type="journal article" date="2024" name="bioRxiv">
        <title>A reference genome for Trichogramma kaykai: A tiny desert-dwelling parasitoid wasp with competing sex-ratio distorters.</title>
        <authorList>
            <person name="Culotta J."/>
            <person name="Lindsey A.R."/>
        </authorList>
    </citation>
    <scope>NUCLEOTIDE SEQUENCE [LARGE SCALE GENOMIC DNA]</scope>
    <source>
        <strain evidence="2 3">KSX58</strain>
    </source>
</reference>
<comment type="caution">
    <text evidence="2">The sequence shown here is derived from an EMBL/GenBank/DDBJ whole genome shotgun (WGS) entry which is preliminary data.</text>
</comment>
<protein>
    <submittedName>
        <fullName evidence="2">Uncharacterized protein</fullName>
    </submittedName>
</protein>
<sequence>MIQSGPGDNTGGPGEGQERRVHKSSGEPTSCPAADTAAAAAAAAKLIAPTSTVYAMSGSAGIYTLTRSTNSIHAHRGQRAVDVADAVAQRHRQQQQRLQQWHRRRYLFWLISSLHTIVERHA</sequence>
<proteinExistence type="predicted"/>
<dbReference type="Proteomes" id="UP001627154">
    <property type="component" value="Unassembled WGS sequence"/>
</dbReference>
<evidence type="ECO:0000313" key="3">
    <source>
        <dbReference type="Proteomes" id="UP001627154"/>
    </source>
</evidence>
<gene>
    <name evidence="2" type="ORF">TKK_005381</name>
</gene>
<name>A0ABD2X8X1_9HYME</name>
<feature type="region of interest" description="Disordered" evidence="1">
    <location>
        <begin position="1"/>
        <end position="34"/>
    </location>
</feature>
<dbReference type="EMBL" id="JBJJXI010000045">
    <property type="protein sequence ID" value="KAL3401566.1"/>
    <property type="molecule type" value="Genomic_DNA"/>
</dbReference>
<accession>A0ABD2X8X1</accession>